<proteinExistence type="predicted"/>
<dbReference type="AlphaFoldDB" id="A0A6S7HHJ5"/>
<evidence type="ECO:0000313" key="2">
    <source>
        <dbReference type="Proteomes" id="UP001152795"/>
    </source>
</evidence>
<name>A0A6S7HHJ5_PARCT</name>
<evidence type="ECO:0000313" key="1">
    <source>
        <dbReference type="EMBL" id="CAB3995001.1"/>
    </source>
</evidence>
<accession>A0A6S7HHJ5</accession>
<dbReference type="Proteomes" id="UP001152795">
    <property type="component" value="Unassembled WGS sequence"/>
</dbReference>
<sequence length="845" mass="96267">MSVIRGHVFMNTRVKRCLQPESSRPIEGTKIIHTSNCRDSSAFFKVLDSGAIQHVKSGLCIHLSGNRWNPRNREKAILKRDCSAQKFFFTYTGKSFKIRNKCLRPLSIRKPESSPLIIYSGCNTYESTYSFVDIVKGCDLDCLENIKSEKENTNSFDEFYKMSEAEAKSLVSKSSKFISTLKKEVPHLYKDLLSTFFPIDPKVVENLETLVNHFGMEKVKAYPSLFLATAFIRRHIGVNASEPAVCGGTGHSIAGVPAIDEEDAEYKLSLSESELASLLDDEDYKAQQAIDKEREKDEKTGKNTDEFRVSAVQKLIDRLDGKYHHKFWTQESLKVAMDLCGFTDPSEIKFPPRGDGMSGIEYLEYYFSRDPELLPEENLKFPWPLAIALNIQTSLRQCNWIWRRLENGERIVRYSKYTFNYNLKEVKCKPSDWNICAIPRIIEDGGVCGRQSTLARVTNHCLGIASGGIKQPAHAAGYTYTKSNDGYRFKIFQGITNIMNTYAMWKLTDDAIKSGQKINAEYHHGLTRAINHGHESYRNGRIALLIFSRIYDAELRQNSRDLLVEALEGNPHMMDIWMKLIHDVTGSNDIPVESQNVFKRIPSKCAQGLDDSLRNRVEVLVKEHLTSYMQMYLEVLLRLLAPPSCCSIDQPVYLDILRSSWKKEKRQLVKEYLFDAYVSCASKSAGIPEFVGIVQQHVVSPINTKLLELDTFSELLNSLSTLLNSRSATEVEENQSLLLGFFTAVCDVLPRFHVTASAWVIAPHYRTCVEAQLRFLETYVPELYENVFDEWSTLQDKSAKPRDIWNEFFMKDWLYGRSGDIIPLLVGVKESVGGGLIREIKGIHS</sequence>
<dbReference type="Gene3D" id="2.80.10.50">
    <property type="match status" value="1"/>
</dbReference>
<protein>
    <submittedName>
        <fullName evidence="1">Uncharacterized protein</fullName>
    </submittedName>
</protein>
<dbReference type="EMBL" id="CACRXK020002580">
    <property type="protein sequence ID" value="CAB3995001.1"/>
    <property type="molecule type" value="Genomic_DNA"/>
</dbReference>
<gene>
    <name evidence="1" type="ORF">PACLA_8A032885</name>
</gene>
<comment type="caution">
    <text evidence="1">The sequence shown here is derived from an EMBL/GenBank/DDBJ whole genome shotgun (WGS) entry which is preliminary data.</text>
</comment>
<reference evidence="1" key="1">
    <citation type="submission" date="2020-04" db="EMBL/GenBank/DDBJ databases">
        <authorList>
            <person name="Alioto T."/>
            <person name="Alioto T."/>
            <person name="Gomez Garrido J."/>
        </authorList>
    </citation>
    <scope>NUCLEOTIDE SEQUENCE</scope>
    <source>
        <strain evidence="1">A484AB</strain>
    </source>
</reference>
<keyword evidence="2" id="KW-1185">Reference proteome</keyword>
<organism evidence="1 2">
    <name type="scientific">Paramuricea clavata</name>
    <name type="common">Red gorgonian</name>
    <name type="synonym">Violescent sea-whip</name>
    <dbReference type="NCBI Taxonomy" id="317549"/>
    <lineage>
        <taxon>Eukaryota</taxon>
        <taxon>Metazoa</taxon>
        <taxon>Cnidaria</taxon>
        <taxon>Anthozoa</taxon>
        <taxon>Octocorallia</taxon>
        <taxon>Malacalcyonacea</taxon>
        <taxon>Plexauridae</taxon>
        <taxon>Paramuricea</taxon>
    </lineage>
</organism>